<evidence type="ECO:0000256" key="8">
    <source>
        <dbReference type="RuleBase" id="RU004447"/>
    </source>
</evidence>
<dbReference type="InterPro" id="IPR050626">
    <property type="entry name" value="Peptidase_M16"/>
</dbReference>
<dbReference type="InterPro" id="IPR011765">
    <property type="entry name" value="Pept_M16_N"/>
</dbReference>
<dbReference type="InterPro" id="IPR007863">
    <property type="entry name" value="Peptidase_M16_C"/>
</dbReference>
<reference evidence="11 13" key="1">
    <citation type="submission" date="2016-10" db="EMBL/GenBank/DDBJ databases">
        <authorList>
            <person name="Varghese N."/>
            <person name="Submissions S."/>
        </authorList>
    </citation>
    <scope>NUCLEOTIDE SEQUENCE [LARGE SCALE GENOMIC DNA]</scope>
    <source>
        <strain evidence="11 13">DSM 19299</strain>
    </source>
</reference>
<feature type="domain" description="Peptidase M16 C-terminal" evidence="10">
    <location>
        <begin position="766"/>
        <end position="893"/>
    </location>
</feature>
<comment type="cofactor">
    <cofactor evidence="1">
        <name>Zn(2+)</name>
        <dbReference type="ChEBI" id="CHEBI:29105"/>
    </cofactor>
</comment>
<evidence type="ECO:0000256" key="5">
    <source>
        <dbReference type="ARBA" id="ARBA00022801"/>
    </source>
</evidence>
<dbReference type="PANTHER" id="PTHR43690">
    <property type="entry name" value="NARDILYSIN"/>
    <property type="match status" value="1"/>
</dbReference>
<dbReference type="SUPFAM" id="SSF63411">
    <property type="entry name" value="LuxS/MPP-like metallohydrolase"/>
    <property type="match status" value="4"/>
</dbReference>
<dbReference type="GO" id="GO:0004222">
    <property type="term" value="F:metalloendopeptidase activity"/>
    <property type="evidence" value="ECO:0007669"/>
    <property type="project" value="InterPro"/>
</dbReference>
<organism evidence="12 14">
    <name type="scientific">Chryseobacterium jejuense</name>
    <dbReference type="NCBI Taxonomy" id="445960"/>
    <lineage>
        <taxon>Bacteria</taxon>
        <taxon>Pseudomonadati</taxon>
        <taxon>Bacteroidota</taxon>
        <taxon>Flavobacteriia</taxon>
        <taxon>Flavobacteriales</taxon>
        <taxon>Weeksellaceae</taxon>
        <taxon>Chryseobacterium group</taxon>
        <taxon>Chryseobacterium</taxon>
    </lineage>
</organism>
<keyword evidence="5" id="KW-0378">Hydrolase</keyword>
<keyword evidence="13" id="KW-1185">Reference proteome</keyword>
<dbReference type="GO" id="GO:0046872">
    <property type="term" value="F:metal ion binding"/>
    <property type="evidence" value="ECO:0007669"/>
    <property type="project" value="UniProtKB-KW"/>
</dbReference>
<evidence type="ECO:0000256" key="3">
    <source>
        <dbReference type="ARBA" id="ARBA00022670"/>
    </source>
</evidence>
<dbReference type="Proteomes" id="UP000199426">
    <property type="component" value="Unassembled WGS sequence"/>
</dbReference>
<dbReference type="EMBL" id="FNEG01000011">
    <property type="protein sequence ID" value="SDJ91314.1"/>
    <property type="molecule type" value="Genomic_DNA"/>
</dbReference>
<name>A0A2X2WHV1_CHRJE</name>
<evidence type="ECO:0000313" key="14">
    <source>
        <dbReference type="Proteomes" id="UP000251670"/>
    </source>
</evidence>
<keyword evidence="4" id="KW-0479">Metal-binding</keyword>
<comment type="similarity">
    <text evidence="2 8">Belongs to the peptidase M16 family.</text>
</comment>
<dbReference type="PROSITE" id="PS00143">
    <property type="entry name" value="INSULINASE"/>
    <property type="match status" value="1"/>
</dbReference>
<evidence type="ECO:0000259" key="10">
    <source>
        <dbReference type="Pfam" id="PF05193"/>
    </source>
</evidence>
<dbReference type="InterPro" id="IPR011249">
    <property type="entry name" value="Metalloenz_LuxS/M16"/>
</dbReference>
<evidence type="ECO:0000313" key="12">
    <source>
        <dbReference type="EMBL" id="SQB42942.1"/>
    </source>
</evidence>
<feature type="domain" description="Peptidase M16 C-terminal" evidence="10">
    <location>
        <begin position="289"/>
        <end position="458"/>
    </location>
</feature>
<evidence type="ECO:0000256" key="2">
    <source>
        <dbReference type="ARBA" id="ARBA00007261"/>
    </source>
</evidence>
<evidence type="ECO:0000259" key="9">
    <source>
        <dbReference type="Pfam" id="PF00675"/>
    </source>
</evidence>
<keyword evidence="7" id="KW-0482">Metalloprotease</keyword>
<accession>A0A2X2WHV1</accession>
<dbReference type="AlphaFoldDB" id="A0A2X2WHV1"/>
<evidence type="ECO:0000256" key="7">
    <source>
        <dbReference type="ARBA" id="ARBA00023049"/>
    </source>
</evidence>
<dbReference type="GO" id="GO:0006508">
    <property type="term" value="P:proteolysis"/>
    <property type="evidence" value="ECO:0007669"/>
    <property type="project" value="UniProtKB-KW"/>
</dbReference>
<evidence type="ECO:0000313" key="11">
    <source>
        <dbReference type="EMBL" id="SDJ91314.1"/>
    </source>
</evidence>
<dbReference type="Proteomes" id="UP000251670">
    <property type="component" value="Unassembled WGS sequence"/>
</dbReference>
<evidence type="ECO:0000256" key="6">
    <source>
        <dbReference type="ARBA" id="ARBA00022833"/>
    </source>
</evidence>
<dbReference type="Pfam" id="PF05193">
    <property type="entry name" value="Peptidase_M16_C"/>
    <property type="match status" value="2"/>
</dbReference>
<dbReference type="EMBL" id="UAWB01000004">
    <property type="protein sequence ID" value="SQB42942.1"/>
    <property type="molecule type" value="Genomic_DNA"/>
</dbReference>
<keyword evidence="3 12" id="KW-0645">Protease</keyword>
<protein>
    <submittedName>
        <fullName evidence="11">Predicted Zn-dependent peptidase</fullName>
    </submittedName>
    <submittedName>
        <fullName evidence="12">Protease3</fullName>
    </submittedName>
</protein>
<gene>
    <name evidence="12" type="ORF">NCTC13492_02001</name>
    <name evidence="11" type="ORF">SAMN05421542_4651</name>
</gene>
<dbReference type="InterPro" id="IPR001431">
    <property type="entry name" value="Pept_M16_Zn_BS"/>
</dbReference>
<sequence>MLLISFTCSTMIIDAIVIKAECIFFRLLTFVVHSYYIRDEMNSYMTDRKYKEAVHTDTNHYEYTTVTHDKNKVRIYTLKNGLKVFLAQNFDAPRIQTFIPVRTGSNNDPADNTGLAHYLEHMMFKGTSKIGTQNWEKEKELLDQISALYEEHKAEQDSEKKKDIYKKIDEVSQEASQYAIANEYDKAISSLGATGTNAHTWFDETVYKNNIPNNELEKWLKIEKERFSEIVLRLFHTELESVYEEFNRAQDNDSRLVNYELMAALFPTHPNGQQTTLGKPEHLKNPSMKAIHKYFDEYYVPNNYAMVLVGDFDFEETIQLVDQYFGTLPYRELPKKTPIIEQPIAEVVEKTVKSPTTPRVQLAWRTDSYGTREAMLADIVANILSNRGEAGLLDLHINQTQKMLWAQAFSVGLKQYGYFSIVAVPKETQTLQEATDMVLEEIELIKKGDFPDWMLPAIINDFKLQRMKGLETAEGLATTLYDIYIKGRSWEQELNEMDEYASFTKEDITSFANDFFKHNYVVINKEKGVNDKLLRVDNPGITPVKINRDAQSEFLQEILSDKTADIKPEFIDYQKEIATDKNKGKKLSFVKNKYNDIAQVHFIFPFGSDNDRELGISTQLLQYLGTDELSPEDLKKEFFKIGVSNDFKTTNNQLIISLSGLEENIEKGIALLQQWMYRVQPDQEIYNQFVGTVLENRQAVKKDKNRIMTALTNYTKLGSTSRFTDIISKEELESSKAEVFTDRMKKLFKYPYQIFFYGKDFEAFKGYIGKYTETESLQIPEPKQYPEPATGGNVYFINYDMVQMEMSKIGKGNMVNPAYFGKVNVFNEYFGRGLSSIVFQEIRESKSLAYSAYVSYAANAELNHPDYITTYIGTQPDKLMIAVDTMNELMNELPEVTIQFENAKNAALKQIASTRITRNNIFFNTLRLKKLGIYHDFRKDIFEQIQALKFEDIRQFYQSEIQSVDFNTAIIGKKENLNMEAVSKMETFTEVSLKDIFGH</sequence>
<reference evidence="12 14" key="2">
    <citation type="submission" date="2018-06" db="EMBL/GenBank/DDBJ databases">
        <authorList>
            <consortium name="Pathogen Informatics"/>
            <person name="Doyle S."/>
        </authorList>
    </citation>
    <scope>NUCLEOTIDE SEQUENCE [LARGE SCALE GENOMIC DNA]</scope>
    <source>
        <strain evidence="12 14">NCTC13492</strain>
    </source>
</reference>
<keyword evidence="6" id="KW-0862">Zinc</keyword>
<dbReference type="Gene3D" id="3.30.830.10">
    <property type="entry name" value="Metalloenzyme, LuxS/M16 peptidase-like"/>
    <property type="match status" value="4"/>
</dbReference>
<dbReference type="STRING" id="445960.SAMN05421542_4651"/>
<feature type="domain" description="Peptidase M16 N-terminal" evidence="9">
    <location>
        <begin position="92"/>
        <end position="138"/>
    </location>
</feature>
<dbReference type="PANTHER" id="PTHR43690:SF17">
    <property type="entry name" value="PROTEIN YHJJ"/>
    <property type="match status" value="1"/>
</dbReference>
<evidence type="ECO:0000256" key="4">
    <source>
        <dbReference type="ARBA" id="ARBA00022723"/>
    </source>
</evidence>
<proteinExistence type="inferred from homology"/>
<evidence type="ECO:0000313" key="13">
    <source>
        <dbReference type="Proteomes" id="UP000199426"/>
    </source>
</evidence>
<evidence type="ECO:0000256" key="1">
    <source>
        <dbReference type="ARBA" id="ARBA00001947"/>
    </source>
</evidence>
<dbReference type="Pfam" id="PF00675">
    <property type="entry name" value="Peptidase_M16"/>
    <property type="match status" value="1"/>
</dbReference>